<accession>A0A1P8VQ54</accession>
<dbReference type="Gene3D" id="3.40.366.10">
    <property type="entry name" value="Malonyl-Coenzyme A Acyl Carrier Protein, domain 2"/>
    <property type="match status" value="1"/>
</dbReference>
<dbReference type="PANTHER" id="PTHR43775:SF37">
    <property type="entry name" value="SI:DKEY-61P9.11"/>
    <property type="match status" value="1"/>
</dbReference>
<dbReference type="InterPro" id="IPR020806">
    <property type="entry name" value="PKS_PP-bd"/>
</dbReference>
<evidence type="ECO:0000259" key="10">
    <source>
        <dbReference type="PROSITE" id="PS52019"/>
    </source>
</evidence>
<dbReference type="SMART" id="SM00822">
    <property type="entry name" value="PKS_KR"/>
    <property type="match status" value="1"/>
</dbReference>
<dbReference type="PANTHER" id="PTHR43775">
    <property type="entry name" value="FATTY ACID SYNTHASE"/>
    <property type="match status" value="1"/>
</dbReference>
<dbReference type="InterPro" id="IPR049900">
    <property type="entry name" value="PKS_mFAS_DH"/>
</dbReference>
<dbReference type="SUPFAM" id="SSF53901">
    <property type="entry name" value="Thiolase-like"/>
    <property type="match status" value="1"/>
</dbReference>
<dbReference type="InterPro" id="IPR036291">
    <property type="entry name" value="NAD(P)-bd_dom_sf"/>
</dbReference>
<dbReference type="Gene3D" id="3.40.50.720">
    <property type="entry name" value="NAD(P)-binding Rossmann-like Domain"/>
    <property type="match status" value="3"/>
</dbReference>
<dbReference type="CDD" id="cd00833">
    <property type="entry name" value="PKS"/>
    <property type="match status" value="1"/>
</dbReference>
<dbReference type="GO" id="GO:0004312">
    <property type="term" value="F:fatty acid synthase activity"/>
    <property type="evidence" value="ECO:0007669"/>
    <property type="project" value="TreeGrafter"/>
</dbReference>
<dbReference type="PROSITE" id="PS52019">
    <property type="entry name" value="PKS_MFAS_DH"/>
    <property type="match status" value="1"/>
</dbReference>
<feature type="active site" description="Proton acceptor; for dehydratase activity" evidence="6">
    <location>
        <position position="933"/>
    </location>
</feature>
<evidence type="ECO:0000259" key="9">
    <source>
        <dbReference type="PROSITE" id="PS52004"/>
    </source>
</evidence>
<dbReference type="InterPro" id="IPR016035">
    <property type="entry name" value="Acyl_Trfase/lysoPLipase"/>
</dbReference>
<dbReference type="InterPro" id="IPR018201">
    <property type="entry name" value="Ketoacyl_synth_AS"/>
</dbReference>
<dbReference type="GO" id="GO:0004315">
    <property type="term" value="F:3-oxoacyl-[acyl-carrier-protein] synthase activity"/>
    <property type="evidence" value="ECO:0007669"/>
    <property type="project" value="InterPro"/>
</dbReference>
<feature type="active site" description="Proton donor; for dehydratase activity" evidence="6">
    <location>
        <position position="1102"/>
    </location>
</feature>
<protein>
    <submittedName>
        <fullName evidence="11">Polyketide synthase</fullName>
    </submittedName>
</protein>
<dbReference type="InterPro" id="IPR042104">
    <property type="entry name" value="PKS_dehydratase_sf"/>
</dbReference>
<dbReference type="PROSITE" id="PS50075">
    <property type="entry name" value="CARRIER"/>
    <property type="match status" value="1"/>
</dbReference>
<evidence type="ECO:0000256" key="2">
    <source>
        <dbReference type="ARBA" id="ARBA00022553"/>
    </source>
</evidence>
<feature type="region of interest" description="C-terminal hotdog fold" evidence="6">
    <location>
        <begin position="1038"/>
        <end position="1185"/>
    </location>
</feature>
<dbReference type="EMBL" id="KX622592">
    <property type="protein sequence ID" value="APZ78742.1"/>
    <property type="molecule type" value="Genomic_DNA"/>
</dbReference>
<keyword evidence="3" id="KW-0808">Transferase</keyword>
<dbReference type="Pfam" id="PF02801">
    <property type="entry name" value="Ketoacyl-synt_C"/>
    <property type="match status" value="1"/>
</dbReference>
<feature type="region of interest" description="Disordered" evidence="7">
    <location>
        <begin position="2100"/>
        <end position="2129"/>
    </location>
</feature>
<proteinExistence type="predicted"/>
<dbReference type="InterPro" id="IPR014031">
    <property type="entry name" value="Ketoacyl_synth_C"/>
</dbReference>
<dbReference type="PROSITE" id="PS52004">
    <property type="entry name" value="KS3_2"/>
    <property type="match status" value="1"/>
</dbReference>
<dbReference type="InterPro" id="IPR049551">
    <property type="entry name" value="PKS_DH_C"/>
</dbReference>
<evidence type="ECO:0000256" key="5">
    <source>
        <dbReference type="ARBA" id="ARBA00054155"/>
    </source>
</evidence>
<dbReference type="Pfam" id="PF08659">
    <property type="entry name" value="KR"/>
    <property type="match status" value="1"/>
</dbReference>
<dbReference type="Pfam" id="PF00109">
    <property type="entry name" value="ketoacyl-synt"/>
    <property type="match status" value="1"/>
</dbReference>
<keyword evidence="2" id="KW-0597">Phosphoprotein</keyword>
<keyword evidence="4" id="KW-0511">Multifunctional enzyme</keyword>
<dbReference type="InterPro" id="IPR014030">
    <property type="entry name" value="Ketoacyl_synth_N"/>
</dbReference>
<dbReference type="SUPFAM" id="SSF47336">
    <property type="entry name" value="ACP-like"/>
    <property type="match status" value="1"/>
</dbReference>
<dbReference type="Gene3D" id="3.40.47.10">
    <property type="match status" value="1"/>
</dbReference>
<dbReference type="InterPro" id="IPR032821">
    <property type="entry name" value="PKS_assoc"/>
</dbReference>
<dbReference type="SUPFAM" id="SSF55048">
    <property type="entry name" value="Probable ACP-binding domain of malonyl-CoA ACP transacylase"/>
    <property type="match status" value="1"/>
</dbReference>
<evidence type="ECO:0000313" key="11">
    <source>
        <dbReference type="EMBL" id="APZ78742.1"/>
    </source>
</evidence>
<evidence type="ECO:0000256" key="7">
    <source>
        <dbReference type="SAM" id="MobiDB-lite"/>
    </source>
</evidence>
<dbReference type="InterPro" id="IPR013968">
    <property type="entry name" value="PKS_KR"/>
</dbReference>
<dbReference type="Pfam" id="PF00550">
    <property type="entry name" value="PP-binding"/>
    <property type="match status" value="1"/>
</dbReference>
<dbReference type="GO" id="GO:0031177">
    <property type="term" value="F:phosphopantetheine binding"/>
    <property type="evidence" value="ECO:0007669"/>
    <property type="project" value="InterPro"/>
</dbReference>
<feature type="region of interest" description="N-terminal hotdog fold" evidence="6">
    <location>
        <begin position="904"/>
        <end position="1023"/>
    </location>
</feature>
<dbReference type="PROSITE" id="PS00606">
    <property type="entry name" value="KS3_1"/>
    <property type="match status" value="1"/>
</dbReference>
<name>A0A1P8VQ54_MYXFH</name>
<feature type="domain" description="Carrier" evidence="8">
    <location>
        <begin position="2023"/>
        <end position="2100"/>
    </location>
</feature>
<dbReference type="InterPro" id="IPR020807">
    <property type="entry name" value="PKS_DH"/>
</dbReference>
<dbReference type="GO" id="GO:0016491">
    <property type="term" value="F:oxidoreductase activity"/>
    <property type="evidence" value="ECO:0007669"/>
    <property type="project" value="InterPro"/>
</dbReference>
<dbReference type="InterPro" id="IPR050091">
    <property type="entry name" value="PKS_NRPS_Biosynth_Enz"/>
</dbReference>
<dbReference type="CDD" id="cd08955">
    <property type="entry name" value="KR_2_FAS_SDR_x"/>
    <property type="match status" value="1"/>
</dbReference>
<dbReference type="SUPFAM" id="SSF50129">
    <property type="entry name" value="GroES-like"/>
    <property type="match status" value="1"/>
</dbReference>
<dbReference type="Pfam" id="PF16197">
    <property type="entry name" value="KAsynt_C_assoc"/>
    <property type="match status" value="1"/>
</dbReference>
<dbReference type="InterPro" id="IPR016036">
    <property type="entry name" value="Malonyl_transacylase_ACP-bd"/>
</dbReference>
<feature type="domain" description="PKS/mFAS DH" evidence="10">
    <location>
        <begin position="904"/>
        <end position="1185"/>
    </location>
</feature>
<dbReference type="Pfam" id="PF14765">
    <property type="entry name" value="PS-DH"/>
    <property type="match status" value="1"/>
</dbReference>
<evidence type="ECO:0000256" key="4">
    <source>
        <dbReference type="ARBA" id="ARBA00023268"/>
    </source>
</evidence>
<dbReference type="SMART" id="SM00825">
    <property type="entry name" value="PKS_KS"/>
    <property type="match status" value="1"/>
</dbReference>
<dbReference type="InterPro" id="IPR009081">
    <property type="entry name" value="PP-bd_ACP"/>
</dbReference>
<dbReference type="InterPro" id="IPR049552">
    <property type="entry name" value="PKS_DH_N"/>
</dbReference>
<dbReference type="SUPFAM" id="SSF51735">
    <property type="entry name" value="NAD(P)-binding Rossmann-fold domains"/>
    <property type="match status" value="3"/>
</dbReference>
<comment type="function">
    <text evidence="5">Involved in production of the polyketide antibiotic thailandamide.</text>
</comment>
<dbReference type="InterPro" id="IPR014043">
    <property type="entry name" value="Acyl_transferase_dom"/>
</dbReference>
<evidence type="ECO:0000256" key="1">
    <source>
        <dbReference type="ARBA" id="ARBA00022450"/>
    </source>
</evidence>
<feature type="compositionally biased region" description="Low complexity" evidence="7">
    <location>
        <begin position="2103"/>
        <end position="2115"/>
    </location>
</feature>
<reference evidence="11" key="1">
    <citation type="journal article" date="2017" name="ACS Chem. Biol.">
        <title>Genomics-Guided Exploitation of Lipopeptide Diversity in Myxobacteria.</title>
        <authorList>
            <person name="Burgard C."/>
            <person name="Zaburannyi N."/>
            <person name="Nadmid S."/>
            <person name="Maier J."/>
            <person name="Jenke-Kodama H."/>
            <person name="Luxenburger E."/>
            <person name="Bernauer H.S."/>
            <person name="Wenzel S.C."/>
        </authorList>
    </citation>
    <scope>NUCLEOTIDE SEQUENCE</scope>
    <source>
        <strain evidence="11">HW-1</strain>
    </source>
</reference>
<dbReference type="InterPro" id="IPR016039">
    <property type="entry name" value="Thiolase-like"/>
</dbReference>
<feature type="domain" description="Ketosynthase family 3 (KS3)" evidence="9">
    <location>
        <begin position="9"/>
        <end position="436"/>
    </location>
</feature>
<dbReference type="SMART" id="SM00826">
    <property type="entry name" value="PKS_DH"/>
    <property type="match status" value="1"/>
</dbReference>
<evidence type="ECO:0000259" key="8">
    <source>
        <dbReference type="PROSITE" id="PS50075"/>
    </source>
</evidence>
<gene>
    <name evidence="11" type="primary">mchA</name>
</gene>
<dbReference type="Pfam" id="PF00698">
    <property type="entry name" value="Acyl_transf_1"/>
    <property type="match status" value="1"/>
</dbReference>
<dbReference type="FunFam" id="3.40.47.10:FF:000019">
    <property type="entry name" value="Polyketide synthase type I"/>
    <property type="match status" value="1"/>
</dbReference>
<dbReference type="SMART" id="SM00829">
    <property type="entry name" value="PKS_ER"/>
    <property type="match status" value="1"/>
</dbReference>
<dbReference type="InterPro" id="IPR036736">
    <property type="entry name" value="ACP-like_sf"/>
</dbReference>
<dbReference type="FunFam" id="3.40.366.10:FF:000002">
    <property type="entry name" value="Probable polyketide synthase 2"/>
    <property type="match status" value="1"/>
</dbReference>
<dbReference type="InterPro" id="IPR057326">
    <property type="entry name" value="KR_dom"/>
</dbReference>
<dbReference type="GO" id="GO:0006633">
    <property type="term" value="P:fatty acid biosynthetic process"/>
    <property type="evidence" value="ECO:0007669"/>
    <property type="project" value="InterPro"/>
</dbReference>
<keyword evidence="1" id="KW-0596">Phosphopantetheine</keyword>
<dbReference type="InterPro" id="IPR011032">
    <property type="entry name" value="GroES-like_sf"/>
</dbReference>
<dbReference type="Gene3D" id="3.30.70.3290">
    <property type="match status" value="1"/>
</dbReference>
<dbReference type="Gene3D" id="3.10.129.110">
    <property type="entry name" value="Polyketide synthase dehydratase"/>
    <property type="match status" value="1"/>
</dbReference>
<dbReference type="InterPro" id="IPR020843">
    <property type="entry name" value="ER"/>
</dbReference>
<dbReference type="InterPro" id="IPR001227">
    <property type="entry name" value="Ac_transferase_dom_sf"/>
</dbReference>
<dbReference type="SMART" id="SM00827">
    <property type="entry name" value="PKS_AT"/>
    <property type="match status" value="1"/>
</dbReference>
<sequence length="2151" mass="231063">MSAVSNRVQDPIAIIGIGCRFPGGAQSPRHLWELLTQGRCAIVEVPKERWDHRRYYDPDPDKPGKTYVRHGGFLREAIDTFDAAFFSISPREAATLDPQQRLLAEVAWESLEDAGLPADGLAGSPTGVYVGGFMLDSMLTHMGPMNRELIGAHTAVGSTMTVLSNRLSYMFDFRGPSISLDTACSSSMVAVHLACQDLRSGATSLALAGGVNVMFRPEIFVAMSKGKFLSADGYSKSFDTRADGYGRGEGAGLVVLKRLADAVRDQDRIYAIIRGTGVNQDGHSESMTAPSSSAQEALIRRVCSSAALDPTDIHAFEAHGTGTAVGDPAELGGLGAVSKRADGQGPWVGSLKANIGHLEAAAGVAGLIKASLCLQHRQLPPQANLRDLNPAIPFDTLGLRIPRALEALAPRKDEPLRMGVNSFGYGGTNAHCVIEQAPPAEPRARADEAAAPLLLPLSARSPEALRALARSYADLLAAPAAAPLSDLCFSAATRRAHHEHRLALLATEDVADLATRLSSFAAGNPAELGASGRTLQAAEARPVFVFTGMGPQWWAMGRELYAQDALFRATLERCDAIFQRLSGWSLLEQMLADEQSSNMARADIAQPANTFLQLGLLELWRRAGIEPAAVIGHSAGEVASAYAAGRFTLEQAMLVIYERSRIQAKAAGLGKMAAVGLSEEGARAAIRGREALVSIAAINGPNGVTLSGDAKAIEEIAAELEARGVFQRILKVEVPYHSPAMEGLKPELRRCLASLQPSAGHLPTYSTVTGGRVEGVSYDAEYWCDNIREPTLFAKAAGQLLKDGYRLFIELGPHPVLLASIKECCAEARVEGRVLTSLRRQEPEQKTFTKALAELYVAGIPVKWSSLYPQGSRYTPLPTYPWQREKHWHESEEALTDRRGSDEHSLLGPRVPSPLPAWERGLNARFLPCLQDHRVRGSLVVPGATYVELALAVRRAMGLAEPHALEEVRFENALVVMGHDEPVVRTTYDEAAQTVTIYSRPRDNRTSWTRHATARIRRDVQTPAATHVRVSELGIHAEAPLDTEALYQMLASRGLEYGPRLRGIRSLRRSDTELLAEIVLPESEVERITADPHMQLDPVWLDPCLQAMVSWLPEDDARLYLPMGCRSVQLSQPPAPDAPLWCHARIRARTANTLECDLTLVDGEGRVSARLTGVECAALANREESAPRPAFYDWTYAHAFEATADEMPAKGSGTWLVFADQGGIGAGLAPVFERGGVQDIVMVTRGEAFVRESDHRFQIRPGNAADVRAVVEAVGRVRVQHVAFLYGLDAQAGNASDDVQSLLDVVLALAPGDGASLRVVTRDAQRAVPGDCLDALSAAALIGFARVVPAEFPHLRTRSIDLPRDASASRQALVERLAHELLADTKEEEVALRDTRRFVRRLTAKPLPEWEAQTKGTPAPVGAEQVFEIALDGAERRPRRATRKQPGRGELEIRVTHVTLTRAAATQGRRASDTHWPLEVGGVVIAVGESTPGFTPGQAVQALVAQEAPVVGTHAVLRLDRDFVSAGTSQGRLLPFIGAEYALHAHGHLQPSERLLVIGDAGGVGTALVELGRAAGGRTAIVLDTGTQQAPEGVRVFDRRSPSLPEEILAWTDGAGVDLLVNASCDADPTITSVLGTFGRFVDAGPLAAAEGLFATAWPRGAACARVDLAAMLRQRPRDVAARLQSVLGRFQTLPALPAESWSVTRAAEAPGWLAEHAQARGLARLTLTFTDGERLALAPAADEPLFDANATYLVTGGFGGFGLALARWMVAEGARHLVLTGRKGASTPEARQLVQDLEAAGARVTPAAADVSNLDDMKALFARIDATHPPLKGVLHTAAVLDDAPLPDLNLERIQRVMVPKAGGAWVLHELTKDRPLDVFVLFSSVAALIGNPRQGNYVAANSYLDALAEHRAARGLAAISIHWGVLGGFGMAQDEAVRTYLESLGLNPMAPATVLTALKRVLRLHTPQLGLFDVQWAKLGRAAPHLGKSARTSHLLGSAQGGGQSEAEQLRGHLAQLPSEARQPELEKFLVERLASILQIPMERVEPRKPLSLLGVDSLLSMQVQRTIREALGIEIPALELLRAGSLVEVATSLSSKFDGPAAAEAPAKAPVTEEAEIEQQVNSMSESELDTILQAMLAAQTAQERETA</sequence>
<dbReference type="SMART" id="SM00823">
    <property type="entry name" value="PKS_PP"/>
    <property type="match status" value="1"/>
</dbReference>
<dbReference type="InterPro" id="IPR020841">
    <property type="entry name" value="PKS_Beta-ketoAc_synthase_dom"/>
</dbReference>
<evidence type="ECO:0000256" key="6">
    <source>
        <dbReference type="PROSITE-ProRule" id="PRU01363"/>
    </source>
</evidence>
<dbReference type="SUPFAM" id="SSF52151">
    <property type="entry name" value="FabD/lysophospholipase-like"/>
    <property type="match status" value="1"/>
</dbReference>
<organism evidence="11">
    <name type="scientific">Myxococcus fulvus (strain ATCC BAA-855 / HW-1)</name>
    <dbReference type="NCBI Taxonomy" id="483219"/>
    <lineage>
        <taxon>Bacteria</taxon>
        <taxon>Pseudomonadati</taxon>
        <taxon>Myxococcota</taxon>
        <taxon>Myxococcia</taxon>
        <taxon>Myxococcales</taxon>
        <taxon>Cystobacterineae</taxon>
        <taxon>Myxococcaceae</taxon>
        <taxon>Myxococcus</taxon>
    </lineage>
</organism>
<dbReference type="Pfam" id="PF21089">
    <property type="entry name" value="PKS_DH_N"/>
    <property type="match status" value="1"/>
</dbReference>
<evidence type="ECO:0000256" key="3">
    <source>
        <dbReference type="ARBA" id="ARBA00022679"/>
    </source>
</evidence>
<dbReference type="Gene3D" id="1.10.1200.10">
    <property type="entry name" value="ACP-like"/>
    <property type="match status" value="1"/>
</dbReference>